<comment type="caution">
    <text evidence="1">The sequence shown here is derived from an EMBL/GenBank/DDBJ whole genome shotgun (WGS) entry which is preliminary data.</text>
</comment>
<name>A0A644U1H2_9ZZZZ</name>
<accession>A0A644U1H2</accession>
<dbReference type="AlphaFoldDB" id="A0A644U1H2"/>
<protein>
    <submittedName>
        <fullName evidence="1">Uncharacterized protein</fullName>
    </submittedName>
</protein>
<gene>
    <name evidence="1" type="ORF">SDC9_18322</name>
</gene>
<sequence>METKETTMLLLVHLDENECLSTRGGDGTWDKEVVKYVGFGLGYGAKKIVKALQFLSKNLYESQSRSMVIYK</sequence>
<reference evidence="1" key="1">
    <citation type="submission" date="2019-08" db="EMBL/GenBank/DDBJ databases">
        <authorList>
            <person name="Kucharzyk K."/>
            <person name="Murdoch R.W."/>
            <person name="Higgins S."/>
            <person name="Loffler F."/>
        </authorList>
    </citation>
    <scope>NUCLEOTIDE SEQUENCE</scope>
</reference>
<organism evidence="1">
    <name type="scientific">bioreactor metagenome</name>
    <dbReference type="NCBI Taxonomy" id="1076179"/>
    <lineage>
        <taxon>unclassified sequences</taxon>
        <taxon>metagenomes</taxon>
        <taxon>ecological metagenomes</taxon>
    </lineage>
</organism>
<dbReference type="EMBL" id="VSSQ01000066">
    <property type="protein sequence ID" value="MPL72537.1"/>
    <property type="molecule type" value="Genomic_DNA"/>
</dbReference>
<evidence type="ECO:0000313" key="1">
    <source>
        <dbReference type="EMBL" id="MPL72537.1"/>
    </source>
</evidence>
<proteinExistence type="predicted"/>